<evidence type="ECO:0000313" key="3">
    <source>
        <dbReference type="EMBL" id="KAA1418155.1"/>
    </source>
</evidence>
<evidence type="ECO:0000313" key="4">
    <source>
        <dbReference type="Proteomes" id="UP000307768"/>
    </source>
</evidence>
<evidence type="ECO:0000256" key="2">
    <source>
        <dbReference type="SAM" id="Phobius"/>
    </source>
</evidence>
<reference evidence="3 4" key="1">
    <citation type="submission" date="2019-09" db="EMBL/GenBank/DDBJ databases">
        <title>Mumia zhuanghuii sp. nov. isolated from the intestinal contents of plateau pika (Ochotona curzoniae) in the Qinghai-Tibet plateau of China.</title>
        <authorList>
            <person name="Tian Z."/>
        </authorList>
    </citation>
    <scope>NUCLEOTIDE SEQUENCE [LARGE SCALE GENOMIC DNA]</scope>
    <source>
        <strain evidence="4">350</strain>
    </source>
</reference>
<feature type="transmembrane region" description="Helical" evidence="2">
    <location>
        <begin position="117"/>
        <end position="135"/>
    </location>
</feature>
<keyword evidence="2" id="KW-1133">Transmembrane helix</keyword>
<protein>
    <recommendedName>
        <fullName evidence="5">Intracellular septation protein A</fullName>
    </recommendedName>
</protein>
<feature type="transmembrane region" description="Helical" evidence="2">
    <location>
        <begin position="141"/>
        <end position="162"/>
    </location>
</feature>
<proteinExistence type="predicted"/>
<dbReference type="AlphaFoldDB" id="A0A5Q6RJA4"/>
<sequence length="258" mass="27831">MCASEIDRTRAGYREQAEDSWRGAAPAPFSGAHPKPGRTSGEEPDMRDEHAIAISAPRSRDVLARVVGSLFVAAIVPGVLLWTMLQLFNVAVAVIAVLAWMLVAMGWRYATKRPVSVLLLLTLGILTIKTAFTLVSGNTFVYFVQPVIADVIVAVIFLGSLWTARPIIARIAPDFYPLSASTAAHPEIRALFRRLTLMWGAVILAKGAITLWLLLSLSTASFVLIKGGAVFTLTVVATVVTIVWSAAVVRRQSPLQPA</sequence>
<gene>
    <name evidence="3" type="ORF">FE697_020165</name>
</gene>
<keyword evidence="2" id="KW-0472">Membrane</keyword>
<feature type="compositionally biased region" description="Basic and acidic residues" evidence="1">
    <location>
        <begin position="1"/>
        <end position="21"/>
    </location>
</feature>
<feature type="transmembrane region" description="Helical" evidence="2">
    <location>
        <begin position="62"/>
        <end position="82"/>
    </location>
</feature>
<feature type="transmembrane region" description="Helical" evidence="2">
    <location>
        <begin position="227"/>
        <end position="249"/>
    </location>
</feature>
<feature type="transmembrane region" description="Helical" evidence="2">
    <location>
        <begin position="195"/>
        <end position="215"/>
    </location>
</feature>
<evidence type="ECO:0000256" key="1">
    <source>
        <dbReference type="SAM" id="MobiDB-lite"/>
    </source>
</evidence>
<name>A0A5Q6RJA4_9ACTN</name>
<evidence type="ECO:0008006" key="5">
    <source>
        <dbReference type="Google" id="ProtNLM"/>
    </source>
</evidence>
<dbReference type="Proteomes" id="UP000307768">
    <property type="component" value="Unassembled WGS sequence"/>
</dbReference>
<dbReference type="EMBL" id="VDFQ02000007">
    <property type="protein sequence ID" value="KAA1418155.1"/>
    <property type="molecule type" value="Genomic_DNA"/>
</dbReference>
<feature type="region of interest" description="Disordered" evidence="1">
    <location>
        <begin position="1"/>
        <end position="45"/>
    </location>
</feature>
<dbReference type="NCBIfam" id="NF041646">
    <property type="entry name" value="VC0807_fam"/>
    <property type="match status" value="1"/>
</dbReference>
<dbReference type="OrthoDB" id="3783129at2"/>
<keyword evidence="2" id="KW-0812">Transmembrane</keyword>
<organism evidence="3 4">
    <name type="scientific">Mumia zhuanghuii</name>
    <dbReference type="NCBI Taxonomy" id="2585211"/>
    <lineage>
        <taxon>Bacteria</taxon>
        <taxon>Bacillati</taxon>
        <taxon>Actinomycetota</taxon>
        <taxon>Actinomycetes</taxon>
        <taxon>Propionibacteriales</taxon>
        <taxon>Nocardioidaceae</taxon>
        <taxon>Mumia</taxon>
    </lineage>
</organism>
<feature type="transmembrane region" description="Helical" evidence="2">
    <location>
        <begin position="88"/>
        <end position="110"/>
    </location>
</feature>
<comment type="caution">
    <text evidence="3">The sequence shown here is derived from an EMBL/GenBank/DDBJ whole genome shotgun (WGS) entry which is preliminary data.</text>
</comment>
<accession>A0A5Q6RJA4</accession>